<reference evidence="2" key="1">
    <citation type="submission" date="2020-05" db="EMBL/GenBank/DDBJ databases">
        <authorList>
            <person name="Chiriac C."/>
            <person name="Salcher M."/>
            <person name="Ghai R."/>
            <person name="Kavagutti S V."/>
        </authorList>
    </citation>
    <scope>NUCLEOTIDE SEQUENCE</scope>
</reference>
<organism evidence="2">
    <name type="scientific">freshwater metagenome</name>
    <dbReference type="NCBI Taxonomy" id="449393"/>
    <lineage>
        <taxon>unclassified sequences</taxon>
        <taxon>metagenomes</taxon>
        <taxon>ecological metagenomes</taxon>
    </lineage>
</organism>
<evidence type="ECO:0000313" key="2">
    <source>
        <dbReference type="EMBL" id="CAB4674845.1"/>
    </source>
</evidence>
<dbReference type="GO" id="GO:0016491">
    <property type="term" value="F:oxidoreductase activity"/>
    <property type="evidence" value="ECO:0007669"/>
    <property type="project" value="InterPro"/>
</dbReference>
<dbReference type="InterPro" id="IPR036812">
    <property type="entry name" value="NAD(P)_OxRdtase_dom_sf"/>
</dbReference>
<feature type="domain" description="NADP-dependent oxidoreductase" evidence="1">
    <location>
        <begin position="15"/>
        <end position="311"/>
    </location>
</feature>
<evidence type="ECO:0000313" key="3">
    <source>
        <dbReference type="EMBL" id="CAB4833468.1"/>
    </source>
</evidence>
<dbReference type="GO" id="GO:0005829">
    <property type="term" value="C:cytosol"/>
    <property type="evidence" value="ECO:0007669"/>
    <property type="project" value="TreeGrafter"/>
</dbReference>
<dbReference type="Pfam" id="PF00248">
    <property type="entry name" value="Aldo_ket_red"/>
    <property type="match status" value="1"/>
</dbReference>
<dbReference type="PANTHER" id="PTHR43364:SF18">
    <property type="entry name" value="OXIDOREDUCTASE"/>
    <property type="match status" value="1"/>
</dbReference>
<proteinExistence type="predicted"/>
<dbReference type="InterPro" id="IPR018170">
    <property type="entry name" value="Aldo/ket_reductase_CS"/>
</dbReference>
<name>A0A6J6MQE3_9ZZZZ</name>
<evidence type="ECO:0000259" key="1">
    <source>
        <dbReference type="Pfam" id="PF00248"/>
    </source>
</evidence>
<dbReference type="Gene3D" id="3.20.20.100">
    <property type="entry name" value="NADP-dependent oxidoreductase domain"/>
    <property type="match status" value="1"/>
</dbReference>
<sequence length="314" mass="33903">MHMRRAGTSGLTLSRLGLGSMTWGRDTDEHEAADQCRAFLDAGGNFIDTANTYGDGDSERVIGGLIGTLFTREEVVIATKAGLSFTDGVRSIDASRNTLISQLDKSLSRLATDYVDIWQIHAWDQFTPLDETLAALDYAYTTGRARYVGVSNYSGWQLARAASKQQSNTMKAPLTTVHNEYSLLNRDVELEVLEAADDCGVGFLAWAPLARGVLTGKYRKGVPSDSRGAAPHFAKHIEPYLDARSSRIVEAVHVASEGLGYSPLEVALAWVRDAPGVTSAIVGARTGAQLRGLLKSEEVSLPQIVRSALDDVSL</sequence>
<accession>A0A6J6MQE3</accession>
<dbReference type="EMBL" id="CAEZXG010000009">
    <property type="protein sequence ID" value="CAB4674845.1"/>
    <property type="molecule type" value="Genomic_DNA"/>
</dbReference>
<dbReference type="InterPro" id="IPR050523">
    <property type="entry name" value="AKR_Detox_Biosynth"/>
</dbReference>
<dbReference type="PANTHER" id="PTHR43364">
    <property type="entry name" value="NADH-SPECIFIC METHYLGLYOXAL REDUCTASE-RELATED"/>
    <property type="match status" value="1"/>
</dbReference>
<dbReference type="SUPFAM" id="SSF51430">
    <property type="entry name" value="NAD(P)-linked oxidoreductase"/>
    <property type="match status" value="1"/>
</dbReference>
<dbReference type="EMBL" id="CAFABF010000111">
    <property type="protein sequence ID" value="CAB4833468.1"/>
    <property type="molecule type" value="Genomic_DNA"/>
</dbReference>
<gene>
    <name evidence="2" type="ORF">UFOPK2359_00262</name>
    <name evidence="3" type="ORF">UFOPK3167_01291</name>
</gene>
<protein>
    <submittedName>
        <fullName evidence="2">Unannotated protein</fullName>
    </submittedName>
</protein>
<dbReference type="InterPro" id="IPR023210">
    <property type="entry name" value="NADP_OxRdtase_dom"/>
</dbReference>
<dbReference type="PROSITE" id="PS00062">
    <property type="entry name" value="ALDOKETO_REDUCTASE_2"/>
    <property type="match status" value="1"/>
</dbReference>
<dbReference type="AlphaFoldDB" id="A0A6J6MQE3"/>